<feature type="compositionally biased region" description="Low complexity" evidence="1">
    <location>
        <begin position="93"/>
        <end position="108"/>
    </location>
</feature>
<sequence>MDQLPQHFLYPDPHTPIQGDLQVDPNLFMQHSHNQHCQQRYEELLSKVAEMERKFAAQIWNVQCWHCSNPQHLSPMSLQQPGIQTPSNSQHLPPTYQQQPDTQTPSQPKRCSWCRRAKEAIVSALKRAMSLTKLRASQGDDASAANTGDAGSRMLQRMKAENNFEWPETPSMLTESGMWSKASGKLATKSQPAGPGAPAQFGGYDPAELHTSFYDLAAAELEGQYLPQPAELACESRRSLQHKSSMIAPHRVRQSLPLLTKPTAAMNTESFAPSSRSSHTISSLSFPTPIQYGPLVSEALTESPIEYRNLPPTPIEQVASGSLPVRCGTGDSWKSSGSTLVAYEEPNNSYLTNQLQETQWSGKQDASLYTQGYQNDSESYTPRYGPDDFPKHPAHSRPGTWAVAKPEPRDRAVLQQGISSGIQGYGNHVGDHSRGADSSAFFSDHRGFWKRLFSRD</sequence>
<comment type="caution">
    <text evidence="2">The sequence shown here is derived from an EMBL/GenBank/DDBJ whole genome shotgun (WGS) entry which is preliminary data.</text>
</comment>
<feature type="region of interest" description="Disordered" evidence="1">
    <location>
        <begin position="374"/>
        <end position="403"/>
    </location>
</feature>
<protein>
    <submittedName>
        <fullName evidence="2">Uncharacterized protein</fullName>
    </submittedName>
</protein>
<dbReference type="EMBL" id="MU865363">
    <property type="protein sequence ID" value="KAK4225584.1"/>
    <property type="molecule type" value="Genomic_DNA"/>
</dbReference>
<dbReference type="AlphaFoldDB" id="A0AAN7BLN6"/>
<evidence type="ECO:0000313" key="3">
    <source>
        <dbReference type="Proteomes" id="UP001301958"/>
    </source>
</evidence>
<proteinExistence type="predicted"/>
<dbReference type="Proteomes" id="UP001301958">
    <property type="component" value="Unassembled WGS sequence"/>
</dbReference>
<keyword evidence="3" id="KW-1185">Reference proteome</keyword>
<accession>A0AAN7BLN6</accession>
<feature type="region of interest" description="Disordered" evidence="1">
    <location>
        <begin position="76"/>
        <end position="111"/>
    </location>
</feature>
<organism evidence="2 3">
    <name type="scientific">Podospora fimiseda</name>
    <dbReference type="NCBI Taxonomy" id="252190"/>
    <lineage>
        <taxon>Eukaryota</taxon>
        <taxon>Fungi</taxon>
        <taxon>Dikarya</taxon>
        <taxon>Ascomycota</taxon>
        <taxon>Pezizomycotina</taxon>
        <taxon>Sordariomycetes</taxon>
        <taxon>Sordariomycetidae</taxon>
        <taxon>Sordariales</taxon>
        <taxon>Podosporaceae</taxon>
        <taxon>Podospora</taxon>
    </lineage>
</organism>
<name>A0AAN7BLN6_9PEZI</name>
<evidence type="ECO:0000313" key="2">
    <source>
        <dbReference type="EMBL" id="KAK4225584.1"/>
    </source>
</evidence>
<feature type="compositionally biased region" description="Polar residues" evidence="1">
    <location>
        <begin position="76"/>
        <end position="92"/>
    </location>
</feature>
<evidence type="ECO:0000256" key="1">
    <source>
        <dbReference type="SAM" id="MobiDB-lite"/>
    </source>
</evidence>
<gene>
    <name evidence="2" type="ORF">QBC38DRAFT_255281</name>
</gene>
<reference evidence="2" key="2">
    <citation type="submission" date="2023-05" db="EMBL/GenBank/DDBJ databases">
        <authorList>
            <consortium name="Lawrence Berkeley National Laboratory"/>
            <person name="Steindorff A."/>
            <person name="Hensen N."/>
            <person name="Bonometti L."/>
            <person name="Westerberg I."/>
            <person name="Brannstrom I.O."/>
            <person name="Guillou S."/>
            <person name="Cros-Aarteil S."/>
            <person name="Calhoun S."/>
            <person name="Haridas S."/>
            <person name="Kuo A."/>
            <person name="Mondo S."/>
            <person name="Pangilinan J."/>
            <person name="Riley R."/>
            <person name="Labutti K."/>
            <person name="Andreopoulos B."/>
            <person name="Lipzen A."/>
            <person name="Chen C."/>
            <person name="Yanf M."/>
            <person name="Daum C."/>
            <person name="Ng V."/>
            <person name="Clum A."/>
            <person name="Ohm R."/>
            <person name="Martin F."/>
            <person name="Silar P."/>
            <person name="Natvig D."/>
            <person name="Lalanne C."/>
            <person name="Gautier V."/>
            <person name="Ament-Velasquez S.L."/>
            <person name="Kruys A."/>
            <person name="Hutchinson M.I."/>
            <person name="Powell A.J."/>
            <person name="Barry K."/>
            <person name="Miller A.N."/>
            <person name="Grigoriev I.V."/>
            <person name="Debuchy R."/>
            <person name="Gladieux P."/>
            <person name="Thoren M.H."/>
            <person name="Johannesson H."/>
        </authorList>
    </citation>
    <scope>NUCLEOTIDE SEQUENCE</scope>
    <source>
        <strain evidence="2">CBS 990.96</strain>
    </source>
</reference>
<reference evidence="2" key="1">
    <citation type="journal article" date="2023" name="Mol. Phylogenet. Evol.">
        <title>Genome-scale phylogeny and comparative genomics of the fungal order Sordariales.</title>
        <authorList>
            <person name="Hensen N."/>
            <person name="Bonometti L."/>
            <person name="Westerberg I."/>
            <person name="Brannstrom I.O."/>
            <person name="Guillou S."/>
            <person name="Cros-Aarteil S."/>
            <person name="Calhoun S."/>
            <person name="Haridas S."/>
            <person name="Kuo A."/>
            <person name="Mondo S."/>
            <person name="Pangilinan J."/>
            <person name="Riley R."/>
            <person name="LaButti K."/>
            <person name="Andreopoulos B."/>
            <person name="Lipzen A."/>
            <person name="Chen C."/>
            <person name="Yan M."/>
            <person name="Daum C."/>
            <person name="Ng V."/>
            <person name="Clum A."/>
            <person name="Steindorff A."/>
            <person name="Ohm R.A."/>
            <person name="Martin F."/>
            <person name="Silar P."/>
            <person name="Natvig D.O."/>
            <person name="Lalanne C."/>
            <person name="Gautier V."/>
            <person name="Ament-Velasquez S.L."/>
            <person name="Kruys A."/>
            <person name="Hutchinson M.I."/>
            <person name="Powell A.J."/>
            <person name="Barry K."/>
            <person name="Miller A.N."/>
            <person name="Grigoriev I.V."/>
            <person name="Debuchy R."/>
            <person name="Gladieux P."/>
            <person name="Hiltunen Thoren M."/>
            <person name="Johannesson H."/>
        </authorList>
    </citation>
    <scope>NUCLEOTIDE SEQUENCE</scope>
    <source>
        <strain evidence="2">CBS 990.96</strain>
    </source>
</reference>